<dbReference type="EMBL" id="CP028906">
    <property type="protein sequence ID" value="AWB08742.1"/>
    <property type="molecule type" value="Genomic_DNA"/>
</dbReference>
<accession>A0A2R4VWE1</accession>
<geneLocation type="plasmid" evidence="1 2">
    <name>pYZ5</name>
</geneLocation>
<proteinExistence type="predicted"/>
<dbReference type="AlphaFoldDB" id="A0A2R4VWE1"/>
<dbReference type="Proteomes" id="UP000077405">
    <property type="component" value="Plasmid pYZ5"/>
</dbReference>
<evidence type="ECO:0000313" key="2">
    <source>
        <dbReference type="Proteomes" id="UP000077405"/>
    </source>
</evidence>
<keyword evidence="1" id="KW-0614">Plasmid</keyword>
<gene>
    <name evidence="1" type="ORF">A6A40_26460</name>
</gene>
<dbReference type="KEGG" id="ahu:A6A40_26460"/>
<reference evidence="1 2" key="1">
    <citation type="submission" date="2018-04" db="EMBL/GenBank/DDBJ databases">
        <title>Complete genome sequence of the nitrogen-fixing bacterium Azospirillum humicireducens type strain SgZ-5.</title>
        <authorList>
            <person name="Yu Z."/>
        </authorList>
    </citation>
    <scope>NUCLEOTIDE SEQUENCE [LARGE SCALE GENOMIC DNA]</scope>
    <source>
        <strain evidence="1 2">SgZ-5</strain>
        <plasmid evidence="1 2">pYZ5</plasmid>
    </source>
</reference>
<protein>
    <submittedName>
        <fullName evidence="1">Uncharacterized protein</fullName>
    </submittedName>
</protein>
<keyword evidence="2" id="KW-1185">Reference proteome</keyword>
<evidence type="ECO:0000313" key="1">
    <source>
        <dbReference type="EMBL" id="AWB08742.1"/>
    </source>
</evidence>
<organism evidence="1 2">
    <name type="scientific">Azospirillum humicireducens</name>
    <dbReference type="NCBI Taxonomy" id="1226968"/>
    <lineage>
        <taxon>Bacteria</taxon>
        <taxon>Pseudomonadati</taxon>
        <taxon>Pseudomonadota</taxon>
        <taxon>Alphaproteobacteria</taxon>
        <taxon>Rhodospirillales</taxon>
        <taxon>Azospirillaceae</taxon>
        <taxon>Azospirillum</taxon>
    </lineage>
</organism>
<name>A0A2R4VWE1_9PROT</name>
<dbReference type="OrthoDB" id="7306133at2"/>
<sequence>MAIELHSFTVTLAVADSSGCSSAAEHRARIWKAVSELSAAVRNAGMATEARFRGQDRQGHVLFEATDTGAAFLRGLPAIARVDDARMGGGMGGGRVQLRH</sequence>